<organism evidence="1">
    <name type="scientific">termite gut metagenome</name>
    <dbReference type="NCBI Taxonomy" id="433724"/>
    <lineage>
        <taxon>unclassified sequences</taxon>
        <taxon>metagenomes</taxon>
        <taxon>organismal metagenomes</taxon>
    </lineage>
</organism>
<proteinExistence type="predicted"/>
<reference evidence="1" key="1">
    <citation type="submission" date="2019-03" db="EMBL/GenBank/DDBJ databases">
        <title>Single cell metagenomics reveals metabolic interactions within the superorganism composed of flagellate Streblomastix strix and complex community of Bacteroidetes bacteria on its surface.</title>
        <authorList>
            <person name="Treitli S.C."/>
            <person name="Kolisko M."/>
            <person name="Husnik F."/>
            <person name="Keeling P."/>
            <person name="Hampl V."/>
        </authorList>
    </citation>
    <scope>NUCLEOTIDE SEQUENCE</scope>
    <source>
        <strain evidence="1">STM</strain>
    </source>
</reference>
<accession>A0A5J4Q1Q6</accession>
<name>A0A5J4Q1Q6_9ZZZZ</name>
<protein>
    <submittedName>
        <fullName evidence="1">Uncharacterized protein</fullName>
    </submittedName>
</protein>
<dbReference type="AlphaFoldDB" id="A0A5J4Q1Q6"/>
<dbReference type="EMBL" id="SNRY01005455">
    <property type="protein sequence ID" value="KAA6314911.1"/>
    <property type="molecule type" value="Genomic_DNA"/>
</dbReference>
<gene>
    <name evidence="1" type="ORF">EZS27_034547</name>
</gene>
<evidence type="ECO:0000313" key="1">
    <source>
        <dbReference type="EMBL" id="KAA6314911.1"/>
    </source>
</evidence>
<sequence>MLFTKIYNNVNEEVNEEVNDKVNNVKGVVCNAVSMVMDNVKQGTVKEAVNDSHQIH</sequence>
<comment type="caution">
    <text evidence="1">The sequence shown here is derived from an EMBL/GenBank/DDBJ whole genome shotgun (WGS) entry which is preliminary data.</text>
</comment>